<gene>
    <name evidence="2" type="ORF">LTRI10_LOCUS7026</name>
</gene>
<feature type="compositionally biased region" description="Low complexity" evidence="1">
    <location>
        <begin position="38"/>
        <end position="49"/>
    </location>
</feature>
<reference evidence="2 3" key="1">
    <citation type="submission" date="2024-04" db="EMBL/GenBank/DDBJ databases">
        <authorList>
            <person name="Fracassetti M."/>
        </authorList>
    </citation>
    <scope>NUCLEOTIDE SEQUENCE [LARGE SCALE GENOMIC DNA]</scope>
</reference>
<organism evidence="2 3">
    <name type="scientific">Linum trigynum</name>
    <dbReference type="NCBI Taxonomy" id="586398"/>
    <lineage>
        <taxon>Eukaryota</taxon>
        <taxon>Viridiplantae</taxon>
        <taxon>Streptophyta</taxon>
        <taxon>Embryophyta</taxon>
        <taxon>Tracheophyta</taxon>
        <taxon>Spermatophyta</taxon>
        <taxon>Magnoliopsida</taxon>
        <taxon>eudicotyledons</taxon>
        <taxon>Gunneridae</taxon>
        <taxon>Pentapetalae</taxon>
        <taxon>rosids</taxon>
        <taxon>fabids</taxon>
        <taxon>Malpighiales</taxon>
        <taxon>Linaceae</taxon>
        <taxon>Linum</taxon>
    </lineage>
</organism>
<evidence type="ECO:0000313" key="2">
    <source>
        <dbReference type="EMBL" id="CAL1359548.1"/>
    </source>
</evidence>
<protein>
    <recommendedName>
        <fullName evidence="4">Retrotransposon gag domain-containing protein</fullName>
    </recommendedName>
</protein>
<keyword evidence="3" id="KW-1185">Reference proteome</keyword>
<dbReference type="AlphaFoldDB" id="A0AAV2CSJ6"/>
<evidence type="ECO:0008006" key="4">
    <source>
        <dbReference type="Google" id="ProtNLM"/>
    </source>
</evidence>
<sequence length="220" mass="24610">MGSVPAGRTVVGGAEASRAGSGQTDTGWVDVGRTEVSRTGPGRTGTGRPEVGRTGHRPSPSNLQPRRVDSRGPAGWEGPHGVPYVPGGYQSQPGDYPGDYRHENPSWASKNTYGQPWRMPGNDGYGSYYINYEGADEVVFRAKPPTIEFPIFNGQEDAGLWLYAAERWFKNHLIPEERKAYLASFYLEGDALQWWEWMERSYAAAETLITWPMFQEELRY</sequence>
<feature type="region of interest" description="Disordered" evidence="1">
    <location>
        <begin position="1"/>
        <end position="95"/>
    </location>
</feature>
<accession>A0AAV2CSJ6</accession>
<proteinExistence type="predicted"/>
<name>A0AAV2CSJ6_9ROSI</name>
<dbReference type="EMBL" id="OZ034814">
    <property type="protein sequence ID" value="CAL1359548.1"/>
    <property type="molecule type" value="Genomic_DNA"/>
</dbReference>
<evidence type="ECO:0000256" key="1">
    <source>
        <dbReference type="SAM" id="MobiDB-lite"/>
    </source>
</evidence>
<feature type="compositionally biased region" description="Low complexity" evidence="1">
    <location>
        <begin position="79"/>
        <end position="89"/>
    </location>
</feature>
<evidence type="ECO:0000313" key="3">
    <source>
        <dbReference type="Proteomes" id="UP001497516"/>
    </source>
</evidence>
<dbReference type="Proteomes" id="UP001497516">
    <property type="component" value="Chromosome 10"/>
</dbReference>